<feature type="compositionally biased region" description="Low complexity" evidence="1">
    <location>
        <begin position="125"/>
        <end position="147"/>
    </location>
</feature>
<accession>A0A4U0U0T7</accession>
<proteinExistence type="predicted"/>
<reference evidence="2 3" key="1">
    <citation type="submission" date="2017-03" db="EMBL/GenBank/DDBJ databases">
        <title>Genomes of endolithic fungi from Antarctica.</title>
        <authorList>
            <person name="Coleine C."/>
            <person name="Masonjones S."/>
            <person name="Stajich J.E."/>
        </authorList>
    </citation>
    <scope>NUCLEOTIDE SEQUENCE [LARGE SCALE GENOMIC DNA]</scope>
    <source>
        <strain evidence="2 3">CCFEE 5311</strain>
    </source>
</reference>
<comment type="caution">
    <text evidence="2">The sequence shown here is derived from an EMBL/GenBank/DDBJ whole genome shotgun (WGS) entry which is preliminary data.</text>
</comment>
<evidence type="ECO:0000313" key="3">
    <source>
        <dbReference type="Proteomes" id="UP000310066"/>
    </source>
</evidence>
<feature type="compositionally biased region" description="Basic and acidic residues" evidence="1">
    <location>
        <begin position="270"/>
        <end position="279"/>
    </location>
</feature>
<feature type="region of interest" description="Disordered" evidence="1">
    <location>
        <begin position="1"/>
        <end position="227"/>
    </location>
</feature>
<feature type="compositionally biased region" description="Basic and acidic residues" evidence="1">
    <location>
        <begin position="289"/>
        <end position="305"/>
    </location>
</feature>
<feature type="compositionally biased region" description="Polar residues" evidence="1">
    <location>
        <begin position="193"/>
        <end position="202"/>
    </location>
</feature>
<dbReference type="AlphaFoldDB" id="A0A4U0U0T7"/>
<feature type="compositionally biased region" description="Low complexity" evidence="1">
    <location>
        <begin position="1"/>
        <end position="13"/>
    </location>
</feature>
<gene>
    <name evidence="2" type="ORF">B0A54_16778</name>
</gene>
<organism evidence="2 3">
    <name type="scientific">Friedmanniomyces endolithicus</name>
    <dbReference type="NCBI Taxonomy" id="329885"/>
    <lineage>
        <taxon>Eukaryota</taxon>
        <taxon>Fungi</taxon>
        <taxon>Dikarya</taxon>
        <taxon>Ascomycota</taxon>
        <taxon>Pezizomycotina</taxon>
        <taxon>Dothideomycetes</taxon>
        <taxon>Dothideomycetidae</taxon>
        <taxon>Mycosphaerellales</taxon>
        <taxon>Teratosphaeriaceae</taxon>
        <taxon>Friedmanniomyces</taxon>
    </lineage>
</organism>
<sequence>MASATATATMAAAGFDKRPSAASCLQTPPSGGFPSEMRSPLAGSPGFLKQKENDLKTPITPPSAYLDFLKSMSPAMMSPAPTSTSARFSFHAERTSDKASDTTGKPSISPPTSQPALSRNTSYESTASTASASSAQSAASSTTVPGPRRSRPESPRVTIPPSPFIKPALRSARTPRKLHIPQSPFSAGMPSAAMSTYSSTPLSGAPWSASYSPRDVDTEANGNPGKVSVKQVVTRTVTYCRTPLEAVPDGNLWKRRKIEHDEAATTSKGCSEEPRVKEETPEETSETVTKPEPKPLLESEKTKKT</sequence>
<dbReference type="PANTHER" id="PTHR42053">
    <property type="match status" value="1"/>
</dbReference>
<dbReference type="EMBL" id="NAJP01000125">
    <property type="protein sequence ID" value="TKA27695.1"/>
    <property type="molecule type" value="Genomic_DNA"/>
</dbReference>
<dbReference type="STRING" id="329885.A0A4U0U0T7"/>
<name>A0A4U0U0T7_9PEZI</name>
<feature type="compositionally biased region" description="Basic and acidic residues" evidence="1">
    <location>
        <begin position="90"/>
        <end position="100"/>
    </location>
</feature>
<protein>
    <submittedName>
        <fullName evidence="2">Uncharacterized protein</fullName>
    </submittedName>
</protein>
<evidence type="ECO:0000313" key="2">
    <source>
        <dbReference type="EMBL" id="TKA27695.1"/>
    </source>
</evidence>
<dbReference type="OrthoDB" id="5405654at2759"/>
<feature type="compositionally biased region" description="Polar residues" evidence="1">
    <location>
        <begin position="114"/>
        <end position="124"/>
    </location>
</feature>
<evidence type="ECO:0000256" key="1">
    <source>
        <dbReference type="SAM" id="MobiDB-lite"/>
    </source>
</evidence>
<dbReference type="PANTHER" id="PTHR42053:SF1">
    <property type="match status" value="1"/>
</dbReference>
<feature type="region of interest" description="Disordered" evidence="1">
    <location>
        <begin position="258"/>
        <end position="305"/>
    </location>
</feature>
<dbReference type="Proteomes" id="UP000310066">
    <property type="component" value="Unassembled WGS sequence"/>
</dbReference>